<dbReference type="STRING" id="1230905.A0A1G4JBP6"/>
<dbReference type="Gene3D" id="1.20.1280.20">
    <property type="entry name" value="HscB, C-terminal domain"/>
    <property type="match status" value="1"/>
</dbReference>
<dbReference type="InterPro" id="IPR036869">
    <property type="entry name" value="J_dom_sf"/>
</dbReference>
<evidence type="ECO:0000256" key="1">
    <source>
        <dbReference type="ARBA" id="ARBA00010476"/>
    </source>
</evidence>
<name>A0A1G4JBP6_9SACH</name>
<reference evidence="4 5" key="1">
    <citation type="submission" date="2016-03" db="EMBL/GenBank/DDBJ databases">
        <authorList>
            <person name="Devillers H."/>
        </authorList>
    </citation>
    <scope>NUCLEOTIDE SEQUENCE [LARGE SCALE GENOMIC DNA]</scope>
    <source>
        <strain evidence="4">CBS 11717</strain>
    </source>
</reference>
<dbReference type="GO" id="GO:0001671">
    <property type="term" value="F:ATPase activator activity"/>
    <property type="evidence" value="ECO:0007669"/>
    <property type="project" value="InterPro"/>
</dbReference>
<dbReference type="SUPFAM" id="SSF46565">
    <property type="entry name" value="Chaperone J-domain"/>
    <property type="match status" value="1"/>
</dbReference>
<dbReference type="GO" id="GO:0051259">
    <property type="term" value="P:protein complex oligomerization"/>
    <property type="evidence" value="ECO:0007669"/>
    <property type="project" value="InterPro"/>
</dbReference>
<dbReference type="Proteomes" id="UP000191024">
    <property type="component" value="Chromosome D"/>
</dbReference>
<dbReference type="GO" id="GO:0005739">
    <property type="term" value="C:mitochondrion"/>
    <property type="evidence" value="ECO:0007669"/>
    <property type="project" value="TreeGrafter"/>
</dbReference>
<proteinExistence type="inferred from homology"/>
<feature type="domain" description="J" evidence="3">
    <location>
        <begin position="37"/>
        <end position="119"/>
    </location>
</feature>
<dbReference type="EMBL" id="LT598463">
    <property type="protein sequence ID" value="SCU87533.1"/>
    <property type="molecule type" value="Genomic_DNA"/>
</dbReference>
<dbReference type="InterPro" id="IPR001623">
    <property type="entry name" value="DnaJ_domain"/>
</dbReference>
<evidence type="ECO:0000256" key="2">
    <source>
        <dbReference type="ARBA" id="ARBA00023186"/>
    </source>
</evidence>
<dbReference type="InterPro" id="IPR009073">
    <property type="entry name" value="HscB_oligo_C"/>
</dbReference>
<dbReference type="PANTHER" id="PTHR14021">
    <property type="entry name" value="IRON-SULFUR CLUSTER CO-CHAPERONE PROTEIN HSCB"/>
    <property type="match status" value="1"/>
</dbReference>
<dbReference type="InterPro" id="IPR036386">
    <property type="entry name" value="HscB_C_sf"/>
</dbReference>
<dbReference type="PANTHER" id="PTHR14021:SF15">
    <property type="entry name" value="IRON-SULFUR CLUSTER CO-CHAPERONE PROTEIN HSCB"/>
    <property type="match status" value="1"/>
</dbReference>
<dbReference type="CDD" id="cd06257">
    <property type="entry name" value="DnaJ"/>
    <property type="match status" value="1"/>
</dbReference>
<dbReference type="NCBIfam" id="TIGR00714">
    <property type="entry name" value="hscB"/>
    <property type="match status" value="1"/>
</dbReference>
<dbReference type="GO" id="GO:0051087">
    <property type="term" value="F:protein-folding chaperone binding"/>
    <property type="evidence" value="ECO:0007669"/>
    <property type="project" value="InterPro"/>
</dbReference>
<protein>
    <submittedName>
        <fullName evidence="4">LAMI_0D06436g1_1</fullName>
    </submittedName>
</protein>
<dbReference type="SUPFAM" id="SSF47144">
    <property type="entry name" value="HSC20 (HSCB), C-terminal oligomerisation domain"/>
    <property type="match status" value="1"/>
</dbReference>
<dbReference type="Gene3D" id="1.10.287.110">
    <property type="entry name" value="DnaJ domain"/>
    <property type="match status" value="1"/>
</dbReference>
<accession>A0A1G4JBP6</accession>
<evidence type="ECO:0000313" key="4">
    <source>
        <dbReference type="EMBL" id="SCU87533.1"/>
    </source>
</evidence>
<sequence>MTIFKSAIRDIKNTLQGARRHKDMLRTGFKRFQSTWNAFKLFPRTFPDGQAHWDVDLKKLRKEFRDLQAMEHPDTNGDKNGEKSAENSAMLNKAYQTLRQPLLRAQFLLKLRDGVDVTDEKMAQKVAQQEPTLLMRVLDVHEQLEEACEERQVRELARENRSRMSDVETQLSEAFAKRDVERAKQLTVELKYWTTLDQAVREWEPEQPGKA</sequence>
<evidence type="ECO:0000259" key="3">
    <source>
        <dbReference type="PROSITE" id="PS50076"/>
    </source>
</evidence>
<dbReference type="GO" id="GO:0044571">
    <property type="term" value="P:[2Fe-2S] cluster assembly"/>
    <property type="evidence" value="ECO:0007669"/>
    <property type="project" value="InterPro"/>
</dbReference>
<organism evidence="4 5">
    <name type="scientific">Lachancea mirantina</name>
    <dbReference type="NCBI Taxonomy" id="1230905"/>
    <lineage>
        <taxon>Eukaryota</taxon>
        <taxon>Fungi</taxon>
        <taxon>Dikarya</taxon>
        <taxon>Ascomycota</taxon>
        <taxon>Saccharomycotina</taxon>
        <taxon>Saccharomycetes</taxon>
        <taxon>Saccharomycetales</taxon>
        <taxon>Saccharomycetaceae</taxon>
        <taxon>Lachancea</taxon>
    </lineage>
</organism>
<dbReference type="Pfam" id="PF07743">
    <property type="entry name" value="HSCB_C"/>
    <property type="match status" value="1"/>
</dbReference>
<keyword evidence="5" id="KW-1185">Reference proteome</keyword>
<dbReference type="InterPro" id="IPR004640">
    <property type="entry name" value="HscB"/>
</dbReference>
<dbReference type="PROSITE" id="PS50076">
    <property type="entry name" value="DNAJ_2"/>
    <property type="match status" value="1"/>
</dbReference>
<comment type="similarity">
    <text evidence="1">Belongs to the HscB family.</text>
</comment>
<evidence type="ECO:0000313" key="5">
    <source>
        <dbReference type="Proteomes" id="UP000191024"/>
    </source>
</evidence>
<gene>
    <name evidence="4" type="ORF">LAMI_0D06436G</name>
</gene>
<keyword evidence="2" id="KW-0143">Chaperone</keyword>
<dbReference type="AlphaFoldDB" id="A0A1G4JBP6"/>
<dbReference type="OrthoDB" id="448954at2759"/>